<evidence type="ECO:0000313" key="1">
    <source>
        <dbReference type="EMBL" id="GMN48508.1"/>
    </source>
</evidence>
<gene>
    <name evidence="1" type="ORF">TIFTF001_017676</name>
</gene>
<name>A0AA88ALK5_FICCA</name>
<reference evidence="1" key="1">
    <citation type="submission" date="2023-07" db="EMBL/GenBank/DDBJ databases">
        <title>draft genome sequence of fig (Ficus carica).</title>
        <authorList>
            <person name="Takahashi T."/>
            <person name="Nishimura K."/>
        </authorList>
    </citation>
    <scope>NUCLEOTIDE SEQUENCE</scope>
</reference>
<comment type="caution">
    <text evidence="1">The sequence shown here is derived from an EMBL/GenBank/DDBJ whole genome shotgun (WGS) entry which is preliminary data.</text>
</comment>
<accession>A0AA88ALK5</accession>
<sequence>MGDPYPTTTLSERESVRSIHIRKKERSSTLSNHIEVADVIIGITTRLQFILENSLMTSISIEIVRSHSDRALEGEVVGVRREKTQVGEIGRENYFGGIECWDIYVP</sequence>
<keyword evidence="2" id="KW-1185">Reference proteome</keyword>
<evidence type="ECO:0000313" key="2">
    <source>
        <dbReference type="Proteomes" id="UP001187192"/>
    </source>
</evidence>
<proteinExistence type="predicted"/>
<protein>
    <submittedName>
        <fullName evidence="1">Uncharacterized protein</fullName>
    </submittedName>
</protein>
<dbReference type="AlphaFoldDB" id="A0AA88ALK5"/>
<organism evidence="1 2">
    <name type="scientific">Ficus carica</name>
    <name type="common">Common fig</name>
    <dbReference type="NCBI Taxonomy" id="3494"/>
    <lineage>
        <taxon>Eukaryota</taxon>
        <taxon>Viridiplantae</taxon>
        <taxon>Streptophyta</taxon>
        <taxon>Embryophyta</taxon>
        <taxon>Tracheophyta</taxon>
        <taxon>Spermatophyta</taxon>
        <taxon>Magnoliopsida</taxon>
        <taxon>eudicotyledons</taxon>
        <taxon>Gunneridae</taxon>
        <taxon>Pentapetalae</taxon>
        <taxon>rosids</taxon>
        <taxon>fabids</taxon>
        <taxon>Rosales</taxon>
        <taxon>Moraceae</taxon>
        <taxon>Ficeae</taxon>
        <taxon>Ficus</taxon>
    </lineage>
</organism>
<dbReference type="Proteomes" id="UP001187192">
    <property type="component" value="Unassembled WGS sequence"/>
</dbReference>
<dbReference type="EMBL" id="BTGU01000028">
    <property type="protein sequence ID" value="GMN48508.1"/>
    <property type="molecule type" value="Genomic_DNA"/>
</dbReference>